<gene>
    <name evidence="3" type="ORF">UFOPK1711_00235</name>
</gene>
<dbReference type="InterPro" id="IPR050237">
    <property type="entry name" value="ATP-dep_AMP-bd_enzyme"/>
</dbReference>
<evidence type="ECO:0000313" key="3">
    <source>
        <dbReference type="EMBL" id="CAB4566382.1"/>
    </source>
</evidence>
<dbReference type="SUPFAM" id="SSF56801">
    <property type="entry name" value="Acetyl-CoA synthetase-like"/>
    <property type="match status" value="1"/>
</dbReference>
<dbReference type="AlphaFoldDB" id="A0A6J6DQI3"/>
<protein>
    <submittedName>
        <fullName evidence="3">Unannotated protein</fullName>
    </submittedName>
</protein>
<dbReference type="Gene3D" id="3.40.50.12780">
    <property type="entry name" value="N-terminal domain of ligase-like"/>
    <property type="match status" value="1"/>
</dbReference>
<accession>A0A6J6DQI3</accession>
<dbReference type="Pfam" id="PF00501">
    <property type="entry name" value="AMP-binding"/>
    <property type="match status" value="1"/>
</dbReference>
<reference evidence="3" key="1">
    <citation type="submission" date="2020-05" db="EMBL/GenBank/DDBJ databases">
        <authorList>
            <person name="Chiriac C."/>
            <person name="Salcher M."/>
            <person name="Ghai R."/>
            <person name="Kavagutti S V."/>
        </authorList>
    </citation>
    <scope>NUCLEOTIDE SEQUENCE</scope>
</reference>
<dbReference type="GO" id="GO:0016877">
    <property type="term" value="F:ligase activity, forming carbon-sulfur bonds"/>
    <property type="evidence" value="ECO:0007669"/>
    <property type="project" value="UniProtKB-ARBA"/>
</dbReference>
<dbReference type="InterPro" id="IPR045851">
    <property type="entry name" value="AMP-bd_C_sf"/>
</dbReference>
<dbReference type="PANTHER" id="PTHR43767">
    <property type="entry name" value="LONG-CHAIN-FATTY-ACID--COA LIGASE"/>
    <property type="match status" value="1"/>
</dbReference>
<dbReference type="Gene3D" id="3.30.300.30">
    <property type="match status" value="1"/>
</dbReference>
<dbReference type="InterPro" id="IPR000873">
    <property type="entry name" value="AMP-dep_synth/lig_dom"/>
</dbReference>
<dbReference type="Pfam" id="PF13193">
    <property type="entry name" value="AMP-binding_C"/>
    <property type="match status" value="1"/>
</dbReference>
<feature type="domain" description="AMP-binding enzyme C-terminal" evidence="2">
    <location>
        <begin position="435"/>
        <end position="510"/>
    </location>
</feature>
<evidence type="ECO:0000259" key="1">
    <source>
        <dbReference type="Pfam" id="PF00501"/>
    </source>
</evidence>
<dbReference type="PROSITE" id="PS00455">
    <property type="entry name" value="AMP_BINDING"/>
    <property type="match status" value="1"/>
</dbReference>
<dbReference type="InterPro" id="IPR025110">
    <property type="entry name" value="AMP-bd_C"/>
</dbReference>
<dbReference type="InterPro" id="IPR020845">
    <property type="entry name" value="AMP-binding_CS"/>
</dbReference>
<feature type="domain" description="AMP-dependent synthetase/ligase" evidence="1">
    <location>
        <begin position="26"/>
        <end position="385"/>
    </location>
</feature>
<sequence length="529" mass="57753">MTEASWETADLNRPIYAADLIISALSRTPDNPAVNIIGQREMTASEMSEMVSRYSQALASKGLTQGKQLSVLALNRPEVLFNMAANQVNATRSTPLHPMGSADDQAYVLGDCGAEALVFDPDNFTDRARELAERVPTIKHFLSLGPCDFGEDLNALAMTFEPKPLVAPLVNGEDLAGISYSGGTTGKPKGIMSSYRGGATMTQIQMSDWQWPDEVRFLICTPLSHAGAAFFTPTLLKGGSLTVLPGFDPEKFMQTVQDHRITATMLVPTMIYVLLDHPKFDQYDLSSLETIFYGASAISPTRLAEGIRRMGPIFFQFYGQAECPMTITVLRKEDHDPDNLERLASCGRPVPWLHVALLDDDGNVVPHGEPGEICVRGPLNMKGYLGKPEQTAEAFEHGWLHTGDVARADDEGFLYIVDRKKDMIITGGFNVYPREVEDVISTHPAVSAVAVIGVPDERWGESVKAVVVRRPGESVEAEELISLVKDAKGSVQAPKSVDFIDAIPLSALGKPDKKALRAQYWGDGSRQVN</sequence>
<dbReference type="InterPro" id="IPR042099">
    <property type="entry name" value="ANL_N_sf"/>
</dbReference>
<proteinExistence type="predicted"/>
<name>A0A6J6DQI3_9ZZZZ</name>
<evidence type="ECO:0000259" key="2">
    <source>
        <dbReference type="Pfam" id="PF13193"/>
    </source>
</evidence>
<dbReference type="EMBL" id="CAEZTR010000008">
    <property type="protein sequence ID" value="CAB4566382.1"/>
    <property type="molecule type" value="Genomic_DNA"/>
</dbReference>
<dbReference type="PANTHER" id="PTHR43767:SF7">
    <property type="entry name" value="MEDIUM_LONG-CHAIN-FATTY-ACID--COA LIGASE FADD8"/>
    <property type="match status" value="1"/>
</dbReference>
<organism evidence="3">
    <name type="scientific">freshwater metagenome</name>
    <dbReference type="NCBI Taxonomy" id="449393"/>
    <lineage>
        <taxon>unclassified sequences</taxon>
        <taxon>metagenomes</taxon>
        <taxon>ecological metagenomes</taxon>
    </lineage>
</organism>